<accession>A0A934N5P1</accession>
<evidence type="ECO:0000256" key="3">
    <source>
        <dbReference type="ARBA" id="ARBA00022448"/>
    </source>
</evidence>
<keyword evidence="4" id="KW-1003">Cell membrane</keyword>
<feature type="transmembrane region" description="Helical" evidence="8">
    <location>
        <begin position="57"/>
        <end position="77"/>
    </location>
</feature>
<dbReference type="InterPro" id="IPR001958">
    <property type="entry name" value="Tet-R_TetA/multi-R_MdtG-like"/>
</dbReference>
<keyword evidence="5 8" id="KW-0812">Transmembrane</keyword>
<organism evidence="10 11">
    <name type="scientific">Candidatus Dormiibacter inghamiae</name>
    <dbReference type="NCBI Taxonomy" id="3127013"/>
    <lineage>
        <taxon>Bacteria</taxon>
        <taxon>Bacillati</taxon>
        <taxon>Candidatus Dormiibacterota</taxon>
        <taxon>Candidatus Dormibacteria</taxon>
        <taxon>Candidatus Dormibacterales</taxon>
        <taxon>Candidatus Dormibacteraceae</taxon>
        <taxon>Candidatus Dormiibacter</taxon>
    </lineage>
</organism>
<dbReference type="GO" id="GO:0022857">
    <property type="term" value="F:transmembrane transporter activity"/>
    <property type="evidence" value="ECO:0007669"/>
    <property type="project" value="InterPro"/>
</dbReference>
<dbReference type="InterPro" id="IPR020846">
    <property type="entry name" value="MFS_dom"/>
</dbReference>
<dbReference type="Pfam" id="PF07690">
    <property type="entry name" value="MFS_1"/>
    <property type="match status" value="1"/>
</dbReference>
<evidence type="ECO:0000256" key="4">
    <source>
        <dbReference type="ARBA" id="ARBA00022475"/>
    </source>
</evidence>
<evidence type="ECO:0000313" key="10">
    <source>
        <dbReference type="EMBL" id="MBJ7601580.1"/>
    </source>
</evidence>
<dbReference type="SUPFAM" id="SSF103473">
    <property type="entry name" value="MFS general substrate transporter"/>
    <property type="match status" value="1"/>
</dbReference>
<evidence type="ECO:0000313" key="11">
    <source>
        <dbReference type="Proteomes" id="UP000620075"/>
    </source>
</evidence>
<reference evidence="10 11" key="1">
    <citation type="submission" date="2020-10" db="EMBL/GenBank/DDBJ databases">
        <title>Ca. Dormibacterota MAGs.</title>
        <authorList>
            <person name="Montgomery K."/>
        </authorList>
    </citation>
    <scope>NUCLEOTIDE SEQUENCE [LARGE SCALE GENOMIC DNA]</scope>
    <source>
        <strain evidence="10">SC8811_S16_3</strain>
    </source>
</reference>
<dbReference type="PANTHER" id="PTHR23517:SF3">
    <property type="entry name" value="INTEGRAL MEMBRANE TRANSPORT PROTEIN"/>
    <property type="match status" value="1"/>
</dbReference>
<gene>
    <name evidence="10" type="ORF">JF888_00025</name>
</gene>
<dbReference type="RefSeq" id="WP_338175929.1">
    <property type="nucleotide sequence ID" value="NZ_JAEKNQ010000001.1"/>
</dbReference>
<keyword evidence="6 8" id="KW-1133">Transmembrane helix</keyword>
<feature type="transmembrane region" description="Helical" evidence="8">
    <location>
        <begin position="114"/>
        <end position="135"/>
    </location>
</feature>
<feature type="transmembrane region" description="Helical" evidence="8">
    <location>
        <begin position="211"/>
        <end position="234"/>
    </location>
</feature>
<dbReference type="InterPro" id="IPR011701">
    <property type="entry name" value="MFS"/>
</dbReference>
<protein>
    <submittedName>
        <fullName evidence="10">MFS transporter</fullName>
    </submittedName>
</protein>
<comment type="subcellular location">
    <subcellularLocation>
        <location evidence="1">Cell membrane</location>
        <topology evidence="1">Multi-pass membrane protein</topology>
    </subcellularLocation>
</comment>
<dbReference type="InterPro" id="IPR005829">
    <property type="entry name" value="Sugar_transporter_CS"/>
</dbReference>
<dbReference type="PROSITE" id="PS00216">
    <property type="entry name" value="SUGAR_TRANSPORT_1"/>
    <property type="match status" value="1"/>
</dbReference>
<dbReference type="Gene3D" id="1.20.1250.20">
    <property type="entry name" value="MFS general substrate transporter like domains"/>
    <property type="match status" value="2"/>
</dbReference>
<evidence type="ECO:0000256" key="1">
    <source>
        <dbReference type="ARBA" id="ARBA00004651"/>
    </source>
</evidence>
<dbReference type="PANTHER" id="PTHR23517">
    <property type="entry name" value="RESISTANCE PROTEIN MDTM, PUTATIVE-RELATED-RELATED"/>
    <property type="match status" value="1"/>
</dbReference>
<comment type="similarity">
    <text evidence="2">Belongs to the major facilitator superfamily. TCR/Tet family.</text>
</comment>
<evidence type="ECO:0000256" key="5">
    <source>
        <dbReference type="ARBA" id="ARBA00022692"/>
    </source>
</evidence>
<feature type="transmembrane region" description="Helical" evidence="8">
    <location>
        <begin position="254"/>
        <end position="273"/>
    </location>
</feature>
<evidence type="ECO:0000259" key="9">
    <source>
        <dbReference type="PROSITE" id="PS50850"/>
    </source>
</evidence>
<feature type="domain" description="Major facilitator superfamily (MFS) profile" evidence="9">
    <location>
        <begin position="23"/>
        <end position="396"/>
    </location>
</feature>
<feature type="transmembrane region" description="Helical" evidence="8">
    <location>
        <begin position="89"/>
        <end position="108"/>
    </location>
</feature>
<feature type="transmembrane region" description="Helical" evidence="8">
    <location>
        <begin position="285"/>
        <end position="303"/>
    </location>
</feature>
<proteinExistence type="inferred from homology"/>
<feature type="transmembrane region" description="Helical" evidence="8">
    <location>
        <begin position="373"/>
        <end position="391"/>
    </location>
</feature>
<evidence type="ECO:0000256" key="6">
    <source>
        <dbReference type="ARBA" id="ARBA00022989"/>
    </source>
</evidence>
<name>A0A934N5P1_9BACT</name>
<dbReference type="GO" id="GO:0005886">
    <property type="term" value="C:plasma membrane"/>
    <property type="evidence" value="ECO:0007669"/>
    <property type="project" value="UniProtKB-SubCell"/>
</dbReference>
<keyword evidence="7 8" id="KW-0472">Membrane</keyword>
<sequence length="400" mass="41209">MAEVAPGQDEAQLPGTQALDARTLWTLLAGNALVLIGTGFFLPILPLVLRHRGSTSLLVGLVFAAGLAGRALAQYPAGALSDHVGRRPVMVVAMVLYAALFPLYIVPLPPETLIAVRFVQAVFGGAYAPSAAAMIGDLTGPQRRASAFSRLRASDMTGLLLGPLLGGLVAGFRLDAVFAGAMVVSLAAAALLFFLPSVAPRREEARQENDAIGPLAILWLILPVAILGMAAFWMFGVYDTIWSLYVTSRGASTFVVGLSFATYALPIVVFAGLGNWSDRLGHVRAGLLSVMTYGLLAGVYPFVSSVPALVLIGLGEGSLTAAGNPAISAEVSRLAPLGAQGRTQGVYQTAITAAQVAGSLGAGALYVIGPAPAFLSGTAVCLLGALGSILLRRSRRATTA</sequence>
<feature type="transmembrane region" description="Helical" evidence="8">
    <location>
        <begin position="178"/>
        <end position="199"/>
    </location>
</feature>
<evidence type="ECO:0000256" key="7">
    <source>
        <dbReference type="ARBA" id="ARBA00023136"/>
    </source>
</evidence>
<keyword evidence="3" id="KW-0813">Transport</keyword>
<dbReference type="PROSITE" id="PS50850">
    <property type="entry name" value="MFS"/>
    <property type="match status" value="1"/>
</dbReference>
<dbReference type="PRINTS" id="PR01035">
    <property type="entry name" value="TCRTETA"/>
</dbReference>
<dbReference type="Proteomes" id="UP000620075">
    <property type="component" value="Unassembled WGS sequence"/>
</dbReference>
<dbReference type="InterPro" id="IPR036259">
    <property type="entry name" value="MFS_trans_sf"/>
</dbReference>
<dbReference type="AlphaFoldDB" id="A0A934N5P1"/>
<feature type="transmembrane region" description="Helical" evidence="8">
    <location>
        <begin position="24"/>
        <end position="45"/>
    </location>
</feature>
<dbReference type="EMBL" id="JAEKNQ010000001">
    <property type="protein sequence ID" value="MBJ7601580.1"/>
    <property type="molecule type" value="Genomic_DNA"/>
</dbReference>
<comment type="caution">
    <text evidence="10">The sequence shown here is derived from an EMBL/GenBank/DDBJ whole genome shotgun (WGS) entry which is preliminary data.</text>
</comment>
<evidence type="ECO:0000256" key="8">
    <source>
        <dbReference type="SAM" id="Phobius"/>
    </source>
</evidence>
<evidence type="ECO:0000256" key="2">
    <source>
        <dbReference type="ARBA" id="ARBA00007520"/>
    </source>
</evidence>
<dbReference type="InterPro" id="IPR050171">
    <property type="entry name" value="MFS_Transporters"/>
</dbReference>